<feature type="non-terminal residue" evidence="8">
    <location>
        <position position="162"/>
    </location>
</feature>
<dbReference type="Pfam" id="PF00702">
    <property type="entry name" value="Hydrolase"/>
    <property type="match status" value="1"/>
</dbReference>
<dbReference type="NCBIfam" id="TIGR01662">
    <property type="entry name" value="HAD-SF-IIIA"/>
    <property type="match status" value="1"/>
</dbReference>
<dbReference type="PIRSF" id="PIRSF004682">
    <property type="entry name" value="GmhB"/>
    <property type="match status" value="1"/>
</dbReference>
<comment type="similarity">
    <text evidence="2">Belongs to the GmhB family.</text>
</comment>
<proteinExistence type="inferred from homology"/>
<gene>
    <name evidence="8" type="ORF">S01H1_35421</name>
</gene>
<dbReference type="SUPFAM" id="SSF56784">
    <property type="entry name" value="HAD-like"/>
    <property type="match status" value="1"/>
</dbReference>
<evidence type="ECO:0000313" key="8">
    <source>
        <dbReference type="EMBL" id="GAG11552.1"/>
    </source>
</evidence>
<dbReference type="NCBIfam" id="TIGR01656">
    <property type="entry name" value="Histidinol-ppas"/>
    <property type="match status" value="1"/>
</dbReference>
<evidence type="ECO:0000256" key="6">
    <source>
        <dbReference type="ARBA" id="ARBA00023277"/>
    </source>
</evidence>
<protein>
    <recommendedName>
        <fullName evidence="7">D,D-heptose 1,7-bisphosphate phosphatase</fullName>
    </recommendedName>
</protein>
<comment type="subcellular location">
    <subcellularLocation>
        <location evidence="1">Cytoplasm</location>
    </subcellularLocation>
</comment>
<dbReference type="InterPro" id="IPR006549">
    <property type="entry name" value="HAD-SF_hydro_IIIA"/>
</dbReference>
<dbReference type="GO" id="GO:0016791">
    <property type="term" value="F:phosphatase activity"/>
    <property type="evidence" value="ECO:0007669"/>
    <property type="project" value="InterPro"/>
</dbReference>
<keyword evidence="3" id="KW-0963">Cytoplasm</keyword>
<accession>X0VK30</accession>
<dbReference type="PANTHER" id="PTHR42891">
    <property type="entry name" value="D-GLYCERO-BETA-D-MANNO-HEPTOSE-1,7-BISPHOSPHATE 7-PHOSPHATASE"/>
    <property type="match status" value="1"/>
</dbReference>
<keyword evidence="4" id="KW-0479">Metal-binding</keyword>
<dbReference type="GO" id="GO:0046872">
    <property type="term" value="F:metal ion binding"/>
    <property type="evidence" value="ECO:0007669"/>
    <property type="project" value="UniProtKB-KW"/>
</dbReference>
<evidence type="ECO:0000256" key="3">
    <source>
        <dbReference type="ARBA" id="ARBA00022490"/>
    </source>
</evidence>
<dbReference type="InterPro" id="IPR023214">
    <property type="entry name" value="HAD_sf"/>
</dbReference>
<dbReference type="GO" id="GO:0005975">
    <property type="term" value="P:carbohydrate metabolic process"/>
    <property type="evidence" value="ECO:0007669"/>
    <property type="project" value="InterPro"/>
</dbReference>
<sequence>MDLEEMEGTGVNEPTNRAVFLDRDGTIVEDVGYLRATDDIRILPGAAEALTRLKEAGFLLLIVTNQSAVARGWLTEDAMLEIEREIERLLEREGAVVDGFYYCPHLPEGTVSRYARVCGCRKPQPGLLERAARGWDVNLARSYAVGDSERDVEAGRRAGCRT</sequence>
<dbReference type="Gene3D" id="3.40.50.1000">
    <property type="entry name" value="HAD superfamily/HAD-like"/>
    <property type="match status" value="1"/>
</dbReference>
<comment type="caution">
    <text evidence="8">The sequence shown here is derived from an EMBL/GenBank/DDBJ whole genome shotgun (WGS) entry which is preliminary data.</text>
</comment>
<dbReference type="EMBL" id="BARS01022135">
    <property type="protein sequence ID" value="GAG11552.1"/>
    <property type="molecule type" value="Genomic_DNA"/>
</dbReference>
<dbReference type="PANTHER" id="PTHR42891:SF1">
    <property type="entry name" value="D-GLYCERO-BETA-D-MANNO-HEPTOSE-1,7-BISPHOSPHATE 7-PHOSPHATASE"/>
    <property type="match status" value="1"/>
</dbReference>
<name>X0VK30_9ZZZZ</name>
<dbReference type="GO" id="GO:0005737">
    <property type="term" value="C:cytoplasm"/>
    <property type="evidence" value="ECO:0007669"/>
    <property type="project" value="UniProtKB-SubCell"/>
</dbReference>
<keyword evidence="5" id="KW-0378">Hydrolase</keyword>
<evidence type="ECO:0000256" key="1">
    <source>
        <dbReference type="ARBA" id="ARBA00004496"/>
    </source>
</evidence>
<evidence type="ECO:0000256" key="4">
    <source>
        <dbReference type="ARBA" id="ARBA00022723"/>
    </source>
</evidence>
<dbReference type="InterPro" id="IPR036412">
    <property type="entry name" value="HAD-like_sf"/>
</dbReference>
<keyword evidence="6" id="KW-0119">Carbohydrate metabolism</keyword>
<dbReference type="AlphaFoldDB" id="X0VK30"/>
<evidence type="ECO:0000256" key="5">
    <source>
        <dbReference type="ARBA" id="ARBA00022801"/>
    </source>
</evidence>
<dbReference type="CDD" id="cd07503">
    <property type="entry name" value="HAD_HisB-N"/>
    <property type="match status" value="1"/>
</dbReference>
<organism evidence="8">
    <name type="scientific">marine sediment metagenome</name>
    <dbReference type="NCBI Taxonomy" id="412755"/>
    <lineage>
        <taxon>unclassified sequences</taxon>
        <taxon>metagenomes</taxon>
        <taxon>ecological metagenomes</taxon>
    </lineage>
</organism>
<dbReference type="InterPro" id="IPR004446">
    <property type="entry name" value="Heptose_bisP_phosphatase"/>
</dbReference>
<evidence type="ECO:0000256" key="7">
    <source>
        <dbReference type="ARBA" id="ARBA00031828"/>
    </source>
</evidence>
<evidence type="ECO:0000256" key="2">
    <source>
        <dbReference type="ARBA" id="ARBA00005628"/>
    </source>
</evidence>
<reference evidence="8" key="1">
    <citation type="journal article" date="2014" name="Front. Microbiol.">
        <title>High frequency of phylogenetically diverse reductive dehalogenase-homologous genes in deep subseafloor sedimentary metagenomes.</title>
        <authorList>
            <person name="Kawai M."/>
            <person name="Futagami T."/>
            <person name="Toyoda A."/>
            <person name="Takaki Y."/>
            <person name="Nishi S."/>
            <person name="Hori S."/>
            <person name="Arai W."/>
            <person name="Tsubouchi T."/>
            <person name="Morono Y."/>
            <person name="Uchiyama I."/>
            <person name="Ito T."/>
            <person name="Fujiyama A."/>
            <person name="Inagaki F."/>
            <person name="Takami H."/>
        </authorList>
    </citation>
    <scope>NUCLEOTIDE SEQUENCE</scope>
    <source>
        <strain evidence="8">Expedition CK06-06</strain>
    </source>
</reference>
<dbReference type="InterPro" id="IPR006543">
    <property type="entry name" value="Histidinol-phos"/>
</dbReference>